<comment type="caution">
    <text evidence="4">The sequence shown here is derived from an EMBL/GenBank/DDBJ whole genome shotgun (WGS) entry which is preliminary data.</text>
</comment>
<keyword evidence="1 3" id="KW-0853">WD repeat</keyword>
<dbReference type="InterPro" id="IPR001680">
    <property type="entry name" value="WD40_rpt"/>
</dbReference>
<feature type="repeat" description="WD" evidence="3">
    <location>
        <begin position="154"/>
        <end position="185"/>
    </location>
</feature>
<dbReference type="SMART" id="SM00320">
    <property type="entry name" value="WD40"/>
    <property type="match status" value="4"/>
</dbReference>
<keyword evidence="5" id="KW-1185">Reference proteome</keyword>
<dbReference type="PANTHER" id="PTHR44019">
    <property type="entry name" value="WD REPEAT-CONTAINING PROTEIN 55"/>
    <property type="match status" value="1"/>
</dbReference>
<evidence type="ECO:0000313" key="5">
    <source>
        <dbReference type="Proteomes" id="UP000243515"/>
    </source>
</evidence>
<dbReference type="OrthoDB" id="538223at2759"/>
<evidence type="ECO:0000313" key="4">
    <source>
        <dbReference type="EMBL" id="OXV05129.1"/>
    </source>
</evidence>
<dbReference type="InterPro" id="IPR020472">
    <property type="entry name" value="WD40_PAC1"/>
</dbReference>
<name>A0A232LLU1_9EURO</name>
<dbReference type="CDD" id="cd00200">
    <property type="entry name" value="WD40"/>
    <property type="match status" value="1"/>
</dbReference>
<organism evidence="4 5">
    <name type="scientific">Elaphomyces granulatus</name>
    <dbReference type="NCBI Taxonomy" id="519963"/>
    <lineage>
        <taxon>Eukaryota</taxon>
        <taxon>Fungi</taxon>
        <taxon>Dikarya</taxon>
        <taxon>Ascomycota</taxon>
        <taxon>Pezizomycotina</taxon>
        <taxon>Eurotiomycetes</taxon>
        <taxon>Eurotiomycetidae</taxon>
        <taxon>Eurotiales</taxon>
        <taxon>Elaphomycetaceae</taxon>
        <taxon>Elaphomyces</taxon>
    </lineage>
</organism>
<gene>
    <name evidence="4" type="ORF">Egran_07103</name>
</gene>
<dbReference type="InterPro" id="IPR027417">
    <property type="entry name" value="P-loop_NTPase"/>
</dbReference>
<reference evidence="4 5" key="1">
    <citation type="journal article" date="2015" name="Environ. Microbiol.">
        <title>Metagenome sequence of Elaphomyces granulatus from sporocarp tissue reveals Ascomycota ectomycorrhizal fingerprints of genome expansion and a Proteobacteria-rich microbiome.</title>
        <authorList>
            <person name="Quandt C.A."/>
            <person name="Kohler A."/>
            <person name="Hesse C.N."/>
            <person name="Sharpton T.J."/>
            <person name="Martin F."/>
            <person name="Spatafora J.W."/>
        </authorList>
    </citation>
    <scope>NUCLEOTIDE SEQUENCE [LARGE SCALE GENOMIC DNA]</scope>
    <source>
        <strain evidence="4 5">OSC145934</strain>
    </source>
</reference>
<dbReference type="InterPro" id="IPR015943">
    <property type="entry name" value="WD40/YVTN_repeat-like_dom_sf"/>
</dbReference>
<proteinExistence type="predicted"/>
<evidence type="ECO:0000256" key="2">
    <source>
        <dbReference type="ARBA" id="ARBA00022737"/>
    </source>
</evidence>
<dbReference type="Pfam" id="PF00400">
    <property type="entry name" value="WD40"/>
    <property type="match status" value="3"/>
</dbReference>
<dbReference type="PROSITE" id="PS50082">
    <property type="entry name" value="WD_REPEATS_2"/>
    <property type="match status" value="3"/>
</dbReference>
<dbReference type="InterPro" id="IPR050505">
    <property type="entry name" value="WDR55/POC1"/>
</dbReference>
<dbReference type="SUPFAM" id="SSF52540">
    <property type="entry name" value="P-loop containing nucleoside triphosphate hydrolases"/>
    <property type="match status" value="1"/>
</dbReference>
<dbReference type="Gene3D" id="2.130.10.10">
    <property type="entry name" value="YVTN repeat-like/Quinoprotein amine dehydrogenase"/>
    <property type="match status" value="2"/>
</dbReference>
<dbReference type="Proteomes" id="UP000243515">
    <property type="component" value="Unassembled WGS sequence"/>
</dbReference>
<dbReference type="SMART" id="SM00175">
    <property type="entry name" value="RAB"/>
    <property type="match status" value="1"/>
</dbReference>
<protein>
    <submittedName>
        <fullName evidence="4">Uncharacterized protein</fullName>
    </submittedName>
</protein>
<sequence length="521" mass="57464">MPDLCDGQKPQHAPAAGKGGRLLTRRTQDFLTKTNERPSSRMTKNQTPQLNPGFCALGFENPGITKSIDGSFRTWSVRSIAWSPDGWYLASGSDDSSIRVWRMPDGTRRHTLAGHTDHISCVTWEPSGAIIASASYDNTIRLWDSVTGRQIRVLEGHTGIVRGICFTRDGKLLISKSADNTIRIWRCDTWEVLGFFDEPTSGALLGLSIHPTNLQVATLNSTQDRSDRSIRLWSVNVEKVFANAPKSYSVHYTNAKVVLVGDSSVGKTGLGIGLTGQTYQKTDSTHGRQVWTLETEEPGYRLVHQLHLNEVAVALVVFDGKRETDPFGGVRHWDRVLKQSHLVQDNAGLPLKKFLVAARTDRGSIGVSQERIDALVKDMGFEGYFVTSAKENYNIKELGDQIRACINWELMPKVTSRQMFHSIKSSIISSRKSGIVLTTKDEMYSGYVKSDTSNGESNKSISQFETCLGLVEAQGFVRRLGFGGLILLKPEILDAYASALVNAAKDEPDGMGCIANGMYSI</sequence>
<dbReference type="PRINTS" id="PR00449">
    <property type="entry name" value="RASTRNSFRMNG"/>
</dbReference>
<dbReference type="InterPro" id="IPR036322">
    <property type="entry name" value="WD40_repeat_dom_sf"/>
</dbReference>
<dbReference type="PROSITE" id="PS50294">
    <property type="entry name" value="WD_REPEATS_REGION"/>
    <property type="match status" value="3"/>
</dbReference>
<feature type="repeat" description="WD" evidence="3">
    <location>
        <begin position="112"/>
        <end position="153"/>
    </location>
</feature>
<evidence type="ECO:0000256" key="3">
    <source>
        <dbReference type="PROSITE-ProRule" id="PRU00221"/>
    </source>
</evidence>
<keyword evidence="2" id="KW-0677">Repeat</keyword>
<feature type="repeat" description="WD" evidence="3">
    <location>
        <begin position="77"/>
        <end position="111"/>
    </location>
</feature>
<dbReference type="PANTHER" id="PTHR44019:SF8">
    <property type="entry name" value="POC1 CENTRIOLAR PROTEIN HOMOLOG"/>
    <property type="match status" value="1"/>
</dbReference>
<dbReference type="SUPFAM" id="SSF50978">
    <property type="entry name" value="WD40 repeat-like"/>
    <property type="match status" value="1"/>
</dbReference>
<dbReference type="AlphaFoldDB" id="A0A232LLU1"/>
<evidence type="ECO:0000256" key="1">
    <source>
        <dbReference type="ARBA" id="ARBA00022574"/>
    </source>
</evidence>
<dbReference type="EMBL" id="NPHW01007596">
    <property type="protein sequence ID" value="OXV05129.1"/>
    <property type="molecule type" value="Genomic_DNA"/>
</dbReference>
<dbReference type="PRINTS" id="PR00320">
    <property type="entry name" value="GPROTEINBRPT"/>
</dbReference>
<accession>A0A232LLU1</accession>
<dbReference type="Gene3D" id="3.40.50.300">
    <property type="entry name" value="P-loop containing nucleotide triphosphate hydrolases"/>
    <property type="match status" value="1"/>
</dbReference>